<dbReference type="SMART" id="SM00347">
    <property type="entry name" value="HTH_MARR"/>
    <property type="match status" value="1"/>
</dbReference>
<dbReference type="InterPro" id="IPR036390">
    <property type="entry name" value="WH_DNA-bd_sf"/>
</dbReference>
<dbReference type="GO" id="GO:0003700">
    <property type="term" value="F:DNA-binding transcription factor activity"/>
    <property type="evidence" value="ECO:0007669"/>
    <property type="project" value="InterPro"/>
</dbReference>
<name>A0A164JNA4_9NOCA</name>
<evidence type="ECO:0000259" key="4">
    <source>
        <dbReference type="PROSITE" id="PS50995"/>
    </source>
</evidence>
<dbReference type="Proteomes" id="UP000076512">
    <property type="component" value="Unassembled WGS sequence"/>
</dbReference>
<dbReference type="InterPro" id="IPR000835">
    <property type="entry name" value="HTH_MarR-typ"/>
</dbReference>
<dbReference type="Pfam" id="PF12802">
    <property type="entry name" value="MarR_2"/>
    <property type="match status" value="1"/>
</dbReference>
<comment type="caution">
    <text evidence="5">The sequence shown here is derived from an EMBL/GenBank/DDBJ whole genome shotgun (WGS) entry which is preliminary data.</text>
</comment>
<proteinExistence type="predicted"/>
<dbReference type="PROSITE" id="PS50995">
    <property type="entry name" value="HTH_MARR_2"/>
    <property type="match status" value="1"/>
</dbReference>
<dbReference type="PANTHER" id="PTHR42756">
    <property type="entry name" value="TRANSCRIPTIONAL REGULATOR, MARR"/>
    <property type="match status" value="1"/>
</dbReference>
<dbReference type="GO" id="GO:0003677">
    <property type="term" value="F:DNA binding"/>
    <property type="evidence" value="ECO:0007669"/>
    <property type="project" value="UniProtKB-KW"/>
</dbReference>
<dbReference type="SUPFAM" id="SSF46785">
    <property type="entry name" value="Winged helix' DNA-binding domain"/>
    <property type="match status" value="1"/>
</dbReference>
<dbReference type="AlphaFoldDB" id="A0A164JNA4"/>
<gene>
    <name evidence="5" type="ORF">AWN90_38945</name>
</gene>
<keyword evidence="2 5" id="KW-0238">DNA-binding</keyword>
<dbReference type="RefSeq" id="WP_067593732.1">
    <property type="nucleotide sequence ID" value="NZ_JABMCZ010000003.1"/>
</dbReference>
<evidence type="ECO:0000313" key="5">
    <source>
        <dbReference type="EMBL" id="KZM70566.1"/>
    </source>
</evidence>
<evidence type="ECO:0000313" key="6">
    <source>
        <dbReference type="Proteomes" id="UP000076512"/>
    </source>
</evidence>
<reference evidence="5 6" key="1">
    <citation type="submission" date="2016-04" db="EMBL/GenBank/DDBJ databases">
        <authorList>
            <person name="Evans L.H."/>
            <person name="Alamgir A."/>
            <person name="Owens N."/>
            <person name="Weber N.D."/>
            <person name="Virtaneva K."/>
            <person name="Barbian K."/>
            <person name="Babar A."/>
            <person name="Rosenke K."/>
        </authorList>
    </citation>
    <scope>NUCLEOTIDE SEQUENCE [LARGE SCALE GENOMIC DNA]</scope>
    <source>
        <strain evidence="5 6">IFM 0406</strain>
    </source>
</reference>
<feature type="domain" description="HTH marR-type" evidence="4">
    <location>
        <begin position="26"/>
        <end position="159"/>
    </location>
</feature>
<dbReference type="STRING" id="455432.AWN90_38945"/>
<dbReference type="InterPro" id="IPR023187">
    <property type="entry name" value="Tscrpt_reg_MarR-type_CS"/>
</dbReference>
<dbReference type="PANTHER" id="PTHR42756:SF1">
    <property type="entry name" value="TRANSCRIPTIONAL REPRESSOR OF EMRAB OPERON"/>
    <property type="match status" value="1"/>
</dbReference>
<organism evidence="5 6">
    <name type="scientific">Nocardia terpenica</name>
    <dbReference type="NCBI Taxonomy" id="455432"/>
    <lineage>
        <taxon>Bacteria</taxon>
        <taxon>Bacillati</taxon>
        <taxon>Actinomycetota</taxon>
        <taxon>Actinomycetes</taxon>
        <taxon>Mycobacteriales</taxon>
        <taxon>Nocardiaceae</taxon>
        <taxon>Nocardia</taxon>
    </lineage>
</organism>
<keyword evidence="6" id="KW-1185">Reference proteome</keyword>
<sequence>MSPAEDAVAGVLRQWADTHPNLDLGPIAILGRLNRCAALLQRVTDAPLGRENLSRPEFDILCALRRVGGELTPGRLARETFASPAAVTKRVRGLEDRGLVTRRSDRRDRRVTHLGITDTGRTLIDRLLPQQLSYEHALLSGLPEPERDNLARILSDLLLMLEGRLGGLDH</sequence>
<dbReference type="PROSITE" id="PS01117">
    <property type="entry name" value="HTH_MARR_1"/>
    <property type="match status" value="1"/>
</dbReference>
<dbReference type="Gene3D" id="1.10.10.10">
    <property type="entry name" value="Winged helix-like DNA-binding domain superfamily/Winged helix DNA-binding domain"/>
    <property type="match status" value="1"/>
</dbReference>
<evidence type="ECO:0000256" key="3">
    <source>
        <dbReference type="ARBA" id="ARBA00023163"/>
    </source>
</evidence>
<dbReference type="InterPro" id="IPR036388">
    <property type="entry name" value="WH-like_DNA-bd_sf"/>
</dbReference>
<evidence type="ECO:0000256" key="2">
    <source>
        <dbReference type="ARBA" id="ARBA00023125"/>
    </source>
</evidence>
<protein>
    <submittedName>
        <fullName evidence="5">DNA-binding protein</fullName>
    </submittedName>
</protein>
<keyword evidence="1" id="KW-0805">Transcription regulation</keyword>
<dbReference type="OrthoDB" id="3237509at2"/>
<accession>A0A164JNA4</accession>
<keyword evidence="3" id="KW-0804">Transcription</keyword>
<dbReference type="EMBL" id="LWGR01000013">
    <property type="protein sequence ID" value="KZM70566.1"/>
    <property type="molecule type" value="Genomic_DNA"/>
</dbReference>
<evidence type="ECO:0000256" key="1">
    <source>
        <dbReference type="ARBA" id="ARBA00023015"/>
    </source>
</evidence>